<dbReference type="GO" id="GO:0008106">
    <property type="term" value="F:alcohol dehydrogenase (NADP+) activity"/>
    <property type="evidence" value="ECO:0007669"/>
    <property type="project" value="TreeGrafter"/>
</dbReference>
<evidence type="ECO:0000313" key="5">
    <source>
        <dbReference type="Proteomes" id="UP000010847"/>
    </source>
</evidence>
<dbReference type="GO" id="GO:1990002">
    <property type="term" value="F:methylglyoxal reductase (NADPH) (acetol producing) activity"/>
    <property type="evidence" value="ECO:0007669"/>
    <property type="project" value="TreeGrafter"/>
</dbReference>
<dbReference type="KEGG" id="dmt:DESME_04855"/>
<dbReference type="Proteomes" id="UP000010847">
    <property type="component" value="Chromosome"/>
</dbReference>
<dbReference type="InterPro" id="IPR044731">
    <property type="entry name" value="BDH-like"/>
</dbReference>
<gene>
    <name evidence="4" type="ORF">DESME_04855</name>
</gene>
<dbReference type="eggNOG" id="COG1979">
    <property type="taxonomic scope" value="Bacteria"/>
</dbReference>
<keyword evidence="1" id="KW-0560">Oxidoreductase</keyword>
<sequence>MLGNFSYSNPTKLYFGEDSLNSLNEELPKYGKNVLLVYGGGSIKKTGLYDKIVKILKNNGKEVFEDAGVMPNPTVEKLYEGCKVAKDNNVDLILAVGGGSVCDYAKAVSVSTYCEEDPWGKYYLRMEDVDNKIIPVGCVLTMVGTGSEMNGGSVITNHAAKLKIGHVFGDNVFPKFSILNPVFTYTLPQYQMVAGFFDIMSHILEQYFSNEDDNTSDYIMESLLKSLIHSSKIAVKNPTDYEARSNIMWTATWALNTLVAKGKSTDWMVHMIGQSVGAYTDATHGMTLSAISLPYYRFIMAYGLQKFKRYAINVWNVSPEGKTDEQIAKEGLDQMEAYMKELALVMSIKDLGVTEDMIEGIAKGSFILEGGYKVLTQDEIVHILKESMI</sequence>
<dbReference type="Pfam" id="PF25137">
    <property type="entry name" value="ADH_Fe_C"/>
    <property type="match status" value="1"/>
</dbReference>
<evidence type="ECO:0000313" key="4">
    <source>
        <dbReference type="EMBL" id="AHF06462.1"/>
    </source>
</evidence>
<dbReference type="SUPFAM" id="SSF56796">
    <property type="entry name" value="Dehydroquinate synthase-like"/>
    <property type="match status" value="1"/>
</dbReference>
<dbReference type="PANTHER" id="PTHR43633">
    <property type="entry name" value="ALCOHOL DEHYDROGENASE YQHD"/>
    <property type="match status" value="1"/>
</dbReference>
<feature type="domain" description="Fe-containing alcohol dehydrogenase-like C-terminal" evidence="3">
    <location>
        <begin position="193"/>
        <end position="388"/>
    </location>
</feature>
<dbReference type="HOGENOM" id="CLU_007207_0_4_9"/>
<evidence type="ECO:0000256" key="1">
    <source>
        <dbReference type="ARBA" id="ARBA00023002"/>
    </source>
</evidence>
<proteinExistence type="predicted"/>
<dbReference type="STRING" id="871968.DESME_04855"/>
<dbReference type="Pfam" id="PF00465">
    <property type="entry name" value="Fe-ADH"/>
    <property type="match status" value="1"/>
</dbReference>
<reference evidence="4 5" key="1">
    <citation type="submission" date="2013-12" db="EMBL/GenBank/DDBJ databases">
        <authorList>
            <consortium name="DOE Joint Genome Institute"/>
            <person name="Smidt H."/>
            <person name="Huntemann M."/>
            <person name="Han J."/>
            <person name="Chen A."/>
            <person name="Kyrpides N."/>
            <person name="Mavromatis K."/>
            <person name="Markowitz V."/>
            <person name="Palaniappan K."/>
            <person name="Ivanova N."/>
            <person name="Schaumberg A."/>
            <person name="Pati A."/>
            <person name="Liolios K."/>
            <person name="Nordberg H.P."/>
            <person name="Cantor M.N."/>
            <person name="Hua S.X."/>
            <person name="Woyke T."/>
        </authorList>
    </citation>
    <scope>NUCLEOTIDE SEQUENCE [LARGE SCALE GENOMIC DNA]</scope>
    <source>
        <strain evidence="5">DSM 15288</strain>
    </source>
</reference>
<organism evidence="4 5">
    <name type="scientific">Desulfitobacterium metallireducens DSM 15288</name>
    <dbReference type="NCBI Taxonomy" id="871968"/>
    <lineage>
        <taxon>Bacteria</taxon>
        <taxon>Bacillati</taxon>
        <taxon>Bacillota</taxon>
        <taxon>Clostridia</taxon>
        <taxon>Eubacteriales</taxon>
        <taxon>Desulfitobacteriaceae</taxon>
        <taxon>Desulfitobacterium</taxon>
    </lineage>
</organism>
<dbReference type="FunFam" id="3.40.50.1970:FF:000003">
    <property type="entry name" value="Alcohol dehydrogenase, iron-containing"/>
    <property type="match status" value="1"/>
</dbReference>
<dbReference type="GO" id="GO:0046872">
    <property type="term" value="F:metal ion binding"/>
    <property type="evidence" value="ECO:0007669"/>
    <property type="project" value="InterPro"/>
</dbReference>
<dbReference type="InterPro" id="IPR001670">
    <property type="entry name" value="ADH_Fe/GldA"/>
</dbReference>
<dbReference type="GO" id="GO:1990362">
    <property type="term" value="F:butanol dehydrogenase (NAD+) activity"/>
    <property type="evidence" value="ECO:0007669"/>
    <property type="project" value="InterPro"/>
</dbReference>
<name>W0E6R7_9FIRM</name>
<dbReference type="CDD" id="cd08187">
    <property type="entry name" value="BDH"/>
    <property type="match status" value="1"/>
</dbReference>
<accession>W0E6R7</accession>
<dbReference type="InterPro" id="IPR056798">
    <property type="entry name" value="ADH_Fe_C"/>
</dbReference>
<dbReference type="RefSeq" id="WP_006715018.1">
    <property type="nucleotide sequence ID" value="NZ_CP007032.1"/>
</dbReference>
<evidence type="ECO:0000259" key="2">
    <source>
        <dbReference type="Pfam" id="PF00465"/>
    </source>
</evidence>
<feature type="domain" description="Alcohol dehydrogenase iron-type/glycerol dehydrogenase GldA" evidence="2">
    <location>
        <begin position="10"/>
        <end position="181"/>
    </location>
</feature>
<dbReference type="AlphaFoldDB" id="W0E6R7"/>
<dbReference type="PANTHER" id="PTHR43633:SF1">
    <property type="entry name" value="ALCOHOL DEHYDROGENASE YQHD"/>
    <property type="match status" value="1"/>
</dbReference>
<dbReference type="Gene3D" id="3.40.50.1970">
    <property type="match status" value="1"/>
</dbReference>
<evidence type="ECO:0000259" key="3">
    <source>
        <dbReference type="Pfam" id="PF25137"/>
    </source>
</evidence>
<dbReference type="Gene3D" id="1.20.1090.10">
    <property type="entry name" value="Dehydroquinate synthase-like - alpha domain"/>
    <property type="match status" value="1"/>
</dbReference>
<dbReference type="GO" id="GO:0005829">
    <property type="term" value="C:cytosol"/>
    <property type="evidence" value="ECO:0007669"/>
    <property type="project" value="TreeGrafter"/>
</dbReference>
<dbReference type="EMBL" id="CP007032">
    <property type="protein sequence ID" value="AHF06462.1"/>
    <property type="molecule type" value="Genomic_DNA"/>
</dbReference>
<dbReference type="OrthoDB" id="9801156at2"/>
<keyword evidence="5" id="KW-1185">Reference proteome</keyword>
<protein>
    <submittedName>
        <fullName evidence="4">NADH-dependent butanol dehydrogenase</fullName>
    </submittedName>
</protein>